<dbReference type="OrthoDB" id="9795222at2"/>
<reference evidence="2 3" key="1">
    <citation type="journal article" date="2019" name="Int. J. Syst. Evol. Microbiol.">
        <title>Capsulimonas corticalis gen. nov., sp. nov., an aerobic capsulated bacterium, of a novel bacterial order, Capsulimonadales ord. nov., of the class Armatimonadia of the phylum Armatimonadetes.</title>
        <authorList>
            <person name="Li J."/>
            <person name="Kudo C."/>
            <person name="Tonouchi A."/>
        </authorList>
    </citation>
    <scope>NUCLEOTIDE SEQUENCE [LARGE SCALE GENOMIC DNA]</scope>
    <source>
        <strain evidence="2 3">AX-7</strain>
    </source>
</reference>
<sequence length="586" mass="61735">MNLAKIRAVSICLSISFGLLATPPAVMAQAPPGVHGDGVTDDTAALQAALDEAGKSGSDVTLGTGRYLIKGALTVPPGVSLRGTWESPHHGAWEHGTTFLLTGGRGQENGPAAITLQQSSSLLGVTMVWPEETADNIVPYPWAVHGYGMHNTVENVTLVNAYQGIKIGQPSSELHLIRNVFGCVLRRGIFIDSTTDIGRIENVHFNTHYWMRSGYPSIQLAKGDTGRYVTGFTEKNLEAFIFGRSDWEYVLNTFVWGAHIGYRFIKTPEGACNGQFMGIGADACAVGVLVDYLQGIGIQVTNGEFTAFVGEPNAGIVISPTAVGAAQFVNCNFWTTPGGAIQVHGNAQVTVNACHFAEGAKDGVIQADKGHLIVSSNSFAATGKAVTLKPGVRSAIVTSNLQPGGLVVDNKIGAFAQIALNEIAYKFPASLTAHYLVNIGASGDEEFLRDGWGGSEDVGSDPPSVQSRFHAARWTTGDATLRLPVKSGAAYTLTVWLLTRDKTPQQTVSVAGRKAPATIGKNEQITLQIPASATQGRDSIDVKISGQAWSPSKVIPGSGDARLLGARVFGVEMKSAGGPAQAKIVN</sequence>
<name>A0A402D6C3_9BACT</name>
<evidence type="ECO:0000259" key="1">
    <source>
        <dbReference type="Pfam" id="PF12708"/>
    </source>
</evidence>
<dbReference type="EMBL" id="AP025739">
    <property type="protein sequence ID" value="BDI32029.1"/>
    <property type="molecule type" value="Genomic_DNA"/>
</dbReference>
<dbReference type="InterPro" id="IPR024535">
    <property type="entry name" value="RHGA/B-epi-like_pectate_lyase"/>
</dbReference>
<keyword evidence="3" id="KW-1185">Reference proteome</keyword>
<evidence type="ECO:0000313" key="3">
    <source>
        <dbReference type="Proteomes" id="UP000287394"/>
    </source>
</evidence>
<proteinExistence type="predicted"/>
<gene>
    <name evidence="2" type="ORF">CCAX7_40800</name>
</gene>
<dbReference type="Proteomes" id="UP000287394">
    <property type="component" value="Chromosome"/>
</dbReference>
<dbReference type="InterPro" id="IPR011050">
    <property type="entry name" value="Pectin_lyase_fold/virulence"/>
</dbReference>
<feature type="domain" description="Rhamnogalacturonase A/B/Epimerase-like pectate lyase" evidence="1">
    <location>
        <begin position="33"/>
        <end position="87"/>
    </location>
</feature>
<dbReference type="KEGG" id="ccot:CCAX7_40800"/>
<accession>A0A402D6C3</accession>
<dbReference type="InterPro" id="IPR012334">
    <property type="entry name" value="Pectin_lyas_fold"/>
</dbReference>
<dbReference type="Gene3D" id="2.160.20.10">
    <property type="entry name" value="Single-stranded right-handed beta-helix, Pectin lyase-like"/>
    <property type="match status" value="1"/>
</dbReference>
<dbReference type="AlphaFoldDB" id="A0A402D6C3"/>
<organism evidence="2 3">
    <name type="scientific">Capsulimonas corticalis</name>
    <dbReference type="NCBI Taxonomy" id="2219043"/>
    <lineage>
        <taxon>Bacteria</taxon>
        <taxon>Bacillati</taxon>
        <taxon>Armatimonadota</taxon>
        <taxon>Armatimonadia</taxon>
        <taxon>Capsulimonadales</taxon>
        <taxon>Capsulimonadaceae</taxon>
        <taxon>Capsulimonas</taxon>
    </lineage>
</organism>
<evidence type="ECO:0000313" key="2">
    <source>
        <dbReference type="EMBL" id="BDI32029.1"/>
    </source>
</evidence>
<dbReference type="Pfam" id="PF12708">
    <property type="entry name" value="Pect-lyase_RHGA_epim"/>
    <property type="match status" value="1"/>
</dbReference>
<protein>
    <recommendedName>
        <fullName evidence="1">Rhamnogalacturonase A/B/Epimerase-like pectate lyase domain-containing protein</fullName>
    </recommendedName>
</protein>
<dbReference type="RefSeq" id="WP_119325011.1">
    <property type="nucleotide sequence ID" value="NZ_AP025739.1"/>
</dbReference>
<dbReference type="SUPFAM" id="SSF51126">
    <property type="entry name" value="Pectin lyase-like"/>
    <property type="match status" value="1"/>
</dbReference>